<evidence type="ECO:0000256" key="11">
    <source>
        <dbReference type="SAM" id="Phobius"/>
    </source>
</evidence>
<feature type="transmembrane region" description="Helical" evidence="11">
    <location>
        <begin position="189"/>
        <end position="210"/>
    </location>
</feature>
<comment type="subcellular location">
    <subcellularLocation>
        <location evidence="2">Golgi apparatus membrane</location>
        <topology evidence="2">Multi-pass membrane protein</topology>
    </subcellularLocation>
</comment>
<evidence type="ECO:0000259" key="12">
    <source>
        <dbReference type="Pfam" id="PF09335"/>
    </source>
</evidence>
<evidence type="ECO:0000256" key="4">
    <source>
        <dbReference type="ARBA" id="ARBA00013533"/>
    </source>
</evidence>
<dbReference type="PANTHER" id="PTHR47549">
    <property type="entry name" value="GOLGI APPARATUS MEMBRANE PROTEIN TVP38-RELATED"/>
    <property type="match status" value="1"/>
</dbReference>
<protein>
    <recommendedName>
        <fullName evidence="4">Golgi apparatus membrane protein TVP38</fullName>
    </recommendedName>
    <alternativeName>
        <fullName evidence="5">Golgi apparatus membrane protein tvp38</fullName>
    </alternativeName>
</protein>
<keyword evidence="8" id="KW-0333">Golgi apparatus</keyword>
<dbReference type="STRING" id="1109443.G4TIS6"/>
<dbReference type="HOGENOM" id="CLU_041954_2_0_1"/>
<dbReference type="InterPro" id="IPR051076">
    <property type="entry name" value="Golgi_membrane_TVP38/TMEM64"/>
</dbReference>
<organism evidence="13 14">
    <name type="scientific">Serendipita indica (strain DSM 11827)</name>
    <name type="common">Root endophyte fungus</name>
    <name type="synonym">Piriformospora indica</name>
    <dbReference type="NCBI Taxonomy" id="1109443"/>
    <lineage>
        <taxon>Eukaryota</taxon>
        <taxon>Fungi</taxon>
        <taxon>Dikarya</taxon>
        <taxon>Basidiomycota</taxon>
        <taxon>Agaricomycotina</taxon>
        <taxon>Agaricomycetes</taxon>
        <taxon>Sebacinales</taxon>
        <taxon>Serendipitaceae</taxon>
        <taxon>Serendipita</taxon>
    </lineage>
</organism>
<dbReference type="GO" id="GO:0000022">
    <property type="term" value="P:mitotic spindle elongation"/>
    <property type="evidence" value="ECO:0007669"/>
    <property type="project" value="TreeGrafter"/>
</dbReference>
<evidence type="ECO:0000256" key="8">
    <source>
        <dbReference type="ARBA" id="ARBA00023034"/>
    </source>
</evidence>
<comment type="caution">
    <text evidence="13">The sequence shown here is derived from an EMBL/GenBank/DDBJ whole genome shotgun (WGS) entry which is preliminary data.</text>
</comment>
<feature type="domain" description="VTT" evidence="12">
    <location>
        <begin position="97"/>
        <end position="210"/>
    </location>
</feature>
<dbReference type="FunCoup" id="G4TIS6">
    <property type="interactions" value="26"/>
</dbReference>
<dbReference type="EMBL" id="CAFZ01000111">
    <property type="protein sequence ID" value="CCA71219.1"/>
    <property type="molecule type" value="Genomic_DNA"/>
</dbReference>
<dbReference type="InParanoid" id="G4TIS6"/>
<evidence type="ECO:0000313" key="13">
    <source>
        <dbReference type="EMBL" id="CCA71219.1"/>
    </source>
</evidence>
<dbReference type="GO" id="GO:0000139">
    <property type="term" value="C:Golgi membrane"/>
    <property type="evidence" value="ECO:0007669"/>
    <property type="project" value="UniProtKB-SubCell"/>
</dbReference>
<feature type="transmembrane region" description="Helical" evidence="11">
    <location>
        <begin position="76"/>
        <end position="106"/>
    </location>
</feature>
<proteinExistence type="inferred from homology"/>
<evidence type="ECO:0000256" key="1">
    <source>
        <dbReference type="ARBA" id="ARBA00002978"/>
    </source>
</evidence>
<feature type="transmembrane region" description="Helical" evidence="11">
    <location>
        <begin position="231"/>
        <end position="252"/>
    </location>
</feature>
<keyword evidence="14" id="KW-1185">Reference proteome</keyword>
<feature type="transmembrane region" description="Helical" evidence="11">
    <location>
        <begin position="112"/>
        <end position="134"/>
    </location>
</feature>
<evidence type="ECO:0000256" key="6">
    <source>
        <dbReference type="ARBA" id="ARBA00022692"/>
    </source>
</evidence>
<evidence type="ECO:0000313" key="14">
    <source>
        <dbReference type="Proteomes" id="UP000007148"/>
    </source>
</evidence>
<dbReference type="AlphaFoldDB" id="G4TIS6"/>
<reference evidence="13 14" key="1">
    <citation type="journal article" date="2011" name="PLoS Pathog.">
        <title>Endophytic Life Strategies Decoded by Genome and Transcriptome Analyses of the Mutualistic Root Symbiont Piriformospora indica.</title>
        <authorList>
            <person name="Zuccaro A."/>
            <person name="Lahrmann U."/>
            <person name="Guldener U."/>
            <person name="Langen G."/>
            <person name="Pfiffi S."/>
            <person name="Biedenkopf D."/>
            <person name="Wong P."/>
            <person name="Samans B."/>
            <person name="Grimm C."/>
            <person name="Basiewicz M."/>
            <person name="Murat C."/>
            <person name="Martin F."/>
            <person name="Kogel K.H."/>
        </authorList>
    </citation>
    <scope>NUCLEOTIDE SEQUENCE [LARGE SCALE GENOMIC DNA]</scope>
    <source>
        <strain evidence="13 14">DSM 11827</strain>
    </source>
</reference>
<evidence type="ECO:0000256" key="5">
    <source>
        <dbReference type="ARBA" id="ARBA00020673"/>
    </source>
</evidence>
<dbReference type="eggNOG" id="KOG3140">
    <property type="taxonomic scope" value="Eukaryota"/>
</dbReference>
<accession>G4TIS6</accession>
<keyword evidence="9 11" id="KW-0472">Membrane</keyword>
<dbReference type="Proteomes" id="UP000007148">
    <property type="component" value="Unassembled WGS sequence"/>
</dbReference>
<dbReference type="OMA" id="KWQALET"/>
<dbReference type="OrthoDB" id="166803at2759"/>
<evidence type="ECO:0000256" key="2">
    <source>
        <dbReference type="ARBA" id="ARBA00004653"/>
    </source>
</evidence>
<comment type="function">
    <text evidence="1">Golgi membrane protein involved in vesicular trafficking and spindle migration.</text>
</comment>
<evidence type="ECO:0000256" key="10">
    <source>
        <dbReference type="SAM" id="MobiDB-lite"/>
    </source>
</evidence>
<feature type="region of interest" description="Disordered" evidence="10">
    <location>
        <begin position="282"/>
        <end position="321"/>
    </location>
</feature>
<keyword evidence="6 11" id="KW-0812">Transmembrane</keyword>
<dbReference type="PANTHER" id="PTHR47549:SF1">
    <property type="entry name" value="GOLGI APPARATUS MEMBRANE PROTEIN TVP38"/>
    <property type="match status" value="1"/>
</dbReference>
<evidence type="ECO:0000256" key="3">
    <source>
        <dbReference type="ARBA" id="ARBA00008640"/>
    </source>
</evidence>
<sequence>MSSLFSEAFWSLYLYIRNFISGSIARYQKLRWFGKLLIMLLIVFYVALVVTFLVIGPDTIFQYFFDLSQVLRKMEYGWLILASLIVVASFPPMVGFTTLLSIAGFAWGVRGFLLALPAALVGAGLSFLSMRFLFKARLHKLQQSNRHWRALDQVVAAKGLPLIILIRFSPLPPWVYSNALFASITSVKFWQFMVANLFLSPKILLTVFVASRIAALADRDQRGQMDLPTEILNYSSIAVGIIIGVGTGWVVYRLTQEKIRSLPDLPRDVDEAAADALRDAEQGAPLLRDFSPEPEEDDVPLETSPPSRQKSLSPDRTKGRP</sequence>
<comment type="similarity">
    <text evidence="3">Belongs to the TVP38/TMEM64 family.</text>
</comment>
<name>G4TIS6_SERID</name>
<evidence type="ECO:0000256" key="7">
    <source>
        <dbReference type="ARBA" id="ARBA00022989"/>
    </source>
</evidence>
<dbReference type="InterPro" id="IPR032816">
    <property type="entry name" value="VTT_dom"/>
</dbReference>
<gene>
    <name evidence="13" type="ORF">PIIN_05156</name>
</gene>
<feature type="transmembrane region" description="Helical" evidence="11">
    <location>
        <begin position="155"/>
        <end position="177"/>
    </location>
</feature>
<keyword evidence="7 11" id="KW-1133">Transmembrane helix</keyword>
<feature type="transmembrane region" description="Helical" evidence="11">
    <location>
        <begin position="36"/>
        <end position="55"/>
    </location>
</feature>
<dbReference type="Pfam" id="PF09335">
    <property type="entry name" value="VTT_dom"/>
    <property type="match status" value="1"/>
</dbReference>
<dbReference type="GO" id="GO:0016192">
    <property type="term" value="P:vesicle-mediated transport"/>
    <property type="evidence" value="ECO:0007669"/>
    <property type="project" value="TreeGrafter"/>
</dbReference>
<evidence type="ECO:0000256" key="9">
    <source>
        <dbReference type="ARBA" id="ARBA00023136"/>
    </source>
</evidence>